<evidence type="ECO:0000313" key="2">
    <source>
        <dbReference type="EMBL" id="SQI39622.1"/>
    </source>
</evidence>
<reference evidence="1 4" key="2">
    <citation type="submission" date="2020-12" db="EMBL/GenBank/DDBJ databases">
        <title>FDA dAtabase for Regulatory Grade micrObial Sequences (FDA-ARGOS): Supporting development and validation of Infectious Disease Dx tests.</title>
        <authorList>
            <person name="Sproer C."/>
            <person name="Gronow S."/>
            <person name="Severitt S."/>
            <person name="Schroder I."/>
            <person name="Tallon L."/>
            <person name="Sadzewicz L."/>
            <person name="Zhao X."/>
            <person name="Boylan J."/>
            <person name="Ott S."/>
            <person name="Bowen H."/>
            <person name="Vavikolanu K."/>
            <person name="Mehta A."/>
            <person name="Aluvathingal J."/>
            <person name="Nadendla S."/>
            <person name="Lowell S."/>
            <person name="Myers T."/>
            <person name="Yan Y."/>
            <person name="Sichtig H."/>
        </authorList>
    </citation>
    <scope>NUCLEOTIDE SEQUENCE [LARGE SCALE GENOMIC DNA]</scope>
    <source>
        <strain evidence="1 4">FDAARGOS_907</strain>
    </source>
</reference>
<dbReference type="EMBL" id="LS483469">
    <property type="protein sequence ID" value="SQI39622.1"/>
    <property type="molecule type" value="Genomic_DNA"/>
</dbReference>
<evidence type="ECO:0000313" key="3">
    <source>
        <dbReference type="Proteomes" id="UP000248897"/>
    </source>
</evidence>
<dbReference type="AlphaFoldDB" id="A0A2X4UYB0"/>
<sequence>MSISIMRSQATQSSNFIKNIKRKSNEQNISWLKQAVTSCAIENVENPGLILLAGGNDPVSFRLRVAQAHLRSDFLPSAWSVALFIQDIDPINLEESTTLGIDLTPKEWYPDHGYAPASNAIQVGKLSRFADKSRYPNLALLAIPVPSKDIAEKIRQLYKERFMLDLSALLIRWLQYSWGIGTAANPLHEGYGFPSAAMLNMAFSANSFDLSPGMGGTISSPESIWQAARYWHEYYESDTSRTPIFGAYVMSHSLVPDRYYPSHQTSK</sequence>
<protein>
    <submittedName>
        <fullName evidence="2">Uncharacterized protein</fullName>
    </submittedName>
</protein>
<reference evidence="2 3" key="1">
    <citation type="submission" date="2018-06" db="EMBL/GenBank/DDBJ databases">
        <authorList>
            <consortium name="Pathogen Informatics"/>
            <person name="Doyle S."/>
        </authorList>
    </citation>
    <scope>NUCLEOTIDE SEQUENCE [LARGE SCALE GENOMIC DNA]</scope>
    <source>
        <strain evidence="2 3">NCTC12961</strain>
    </source>
</reference>
<dbReference type="RefSeq" id="WP_063198450.1">
    <property type="nucleotide sequence ID" value="NZ_CAMITG010000002.1"/>
</dbReference>
<evidence type="ECO:0000313" key="1">
    <source>
        <dbReference type="EMBL" id="QPS20955.1"/>
    </source>
</evidence>
<evidence type="ECO:0000313" key="4">
    <source>
        <dbReference type="Proteomes" id="UP000594967"/>
    </source>
</evidence>
<dbReference type="Proteomes" id="UP000594967">
    <property type="component" value="Chromosome"/>
</dbReference>
<dbReference type="EMBL" id="CP065673">
    <property type="protein sequence ID" value="QPS20955.1"/>
    <property type="molecule type" value="Genomic_DNA"/>
</dbReference>
<gene>
    <name evidence="1" type="ORF">I6G64_00510</name>
    <name evidence="2" type="ORF">NCTC12961_02862</name>
</gene>
<name>A0A2X4UYB0_SERPL</name>
<keyword evidence="4" id="KW-1185">Reference proteome</keyword>
<accession>A0A2X4UYB0</accession>
<proteinExistence type="predicted"/>
<dbReference type="Proteomes" id="UP000248897">
    <property type="component" value="Chromosome 1"/>
</dbReference>
<organism evidence="2 3">
    <name type="scientific">Serratia plymuthica</name>
    <dbReference type="NCBI Taxonomy" id="82996"/>
    <lineage>
        <taxon>Bacteria</taxon>
        <taxon>Pseudomonadati</taxon>
        <taxon>Pseudomonadota</taxon>
        <taxon>Gammaproteobacteria</taxon>
        <taxon>Enterobacterales</taxon>
        <taxon>Yersiniaceae</taxon>
        <taxon>Serratia</taxon>
    </lineage>
</organism>